<dbReference type="InParanoid" id="A0A507BGD0"/>
<dbReference type="Gene3D" id="3.30.559.10">
    <property type="entry name" value="Chloramphenicol acetyltransferase-like domain"/>
    <property type="match status" value="2"/>
</dbReference>
<dbReference type="InterPro" id="IPR000873">
    <property type="entry name" value="AMP-dep_synth/lig_dom"/>
</dbReference>
<keyword evidence="3" id="KW-0436">Ligase</keyword>
<dbReference type="SUPFAM" id="SSF52777">
    <property type="entry name" value="CoA-dependent acyltransferases"/>
    <property type="match status" value="4"/>
</dbReference>
<dbReference type="Proteomes" id="UP000319257">
    <property type="component" value="Unassembled WGS sequence"/>
</dbReference>
<dbReference type="InterPro" id="IPR036736">
    <property type="entry name" value="ACP-like_sf"/>
</dbReference>
<dbReference type="InterPro" id="IPR042099">
    <property type="entry name" value="ANL_N_sf"/>
</dbReference>
<dbReference type="CDD" id="cd19537">
    <property type="entry name" value="C_NRPS-like"/>
    <property type="match status" value="1"/>
</dbReference>
<comment type="caution">
    <text evidence="7">The sequence shown here is derived from an EMBL/GenBank/DDBJ whole genome shotgun (WGS) entry which is preliminary data.</text>
</comment>
<dbReference type="GO" id="GO:0044550">
    <property type="term" value="P:secondary metabolite biosynthetic process"/>
    <property type="evidence" value="ECO:0007669"/>
    <property type="project" value="TreeGrafter"/>
</dbReference>
<evidence type="ECO:0000313" key="7">
    <source>
        <dbReference type="EMBL" id="TPX19017.1"/>
    </source>
</evidence>
<dbReference type="GO" id="GO:0005737">
    <property type="term" value="C:cytoplasm"/>
    <property type="evidence" value="ECO:0007669"/>
    <property type="project" value="TreeGrafter"/>
</dbReference>
<dbReference type="GO" id="GO:0043041">
    <property type="term" value="P:amino acid activation for nonribosomal peptide biosynthetic process"/>
    <property type="evidence" value="ECO:0007669"/>
    <property type="project" value="TreeGrafter"/>
</dbReference>
<dbReference type="PROSITE" id="PS00455">
    <property type="entry name" value="AMP_BINDING"/>
    <property type="match status" value="1"/>
</dbReference>
<evidence type="ECO:0000256" key="1">
    <source>
        <dbReference type="ARBA" id="ARBA00022450"/>
    </source>
</evidence>
<dbReference type="Pfam" id="PF00668">
    <property type="entry name" value="Condensation"/>
    <property type="match status" value="2"/>
</dbReference>
<dbReference type="InterPro" id="IPR023213">
    <property type="entry name" value="CAT-like_dom_sf"/>
</dbReference>
<dbReference type="OrthoDB" id="416786at2759"/>
<accession>A0A507BGD0</accession>
<dbReference type="PANTHER" id="PTHR45527">
    <property type="entry name" value="NONRIBOSOMAL PEPTIDE SYNTHETASE"/>
    <property type="match status" value="1"/>
</dbReference>
<dbReference type="GO" id="GO:0016874">
    <property type="term" value="F:ligase activity"/>
    <property type="evidence" value="ECO:0007669"/>
    <property type="project" value="UniProtKB-KW"/>
</dbReference>
<dbReference type="PROSITE" id="PS00012">
    <property type="entry name" value="PHOSPHOPANTETHEINE"/>
    <property type="match status" value="1"/>
</dbReference>
<dbReference type="InterPro" id="IPR001242">
    <property type="entry name" value="Condensation_dom"/>
</dbReference>
<evidence type="ECO:0000256" key="4">
    <source>
        <dbReference type="ARBA" id="ARBA00029454"/>
    </source>
</evidence>
<feature type="compositionally biased region" description="Polar residues" evidence="5">
    <location>
        <begin position="101"/>
        <end position="122"/>
    </location>
</feature>
<dbReference type="SUPFAM" id="SSF47336">
    <property type="entry name" value="ACP-like"/>
    <property type="match status" value="2"/>
</dbReference>
<dbReference type="Pfam" id="PF00550">
    <property type="entry name" value="PP-binding"/>
    <property type="match status" value="1"/>
</dbReference>
<dbReference type="InterPro" id="IPR020845">
    <property type="entry name" value="AMP-binding_CS"/>
</dbReference>
<reference evidence="7 8" key="1">
    <citation type="submission" date="2019-06" db="EMBL/GenBank/DDBJ databases">
        <title>Draft genome sequence of the filamentous fungus Phialemoniopsis curvata isolated from diesel fuel.</title>
        <authorList>
            <person name="Varaljay V.A."/>
            <person name="Lyon W.J."/>
            <person name="Crouch A.L."/>
            <person name="Drake C.E."/>
            <person name="Hollomon J.M."/>
            <person name="Nadeau L.J."/>
            <person name="Nunn H.S."/>
            <person name="Stevenson B.S."/>
            <person name="Bojanowski C.L."/>
            <person name="Crookes-Goodson W.J."/>
        </authorList>
    </citation>
    <scope>NUCLEOTIDE SEQUENCE [LARGE SCALE GENOMIC DNA]</scope>
    <source>
        <strain evidence="7 8">D216</strain>
    </source>
</reference>
<feature type="domain" description="Carrier" evidence="6">
    <location>
        <begin position="1054"/>
        <end position="1133"/>
    </location>
</feature>
<evidence type="ECO:0000259" key="6">
    <source>
        <dbReference type="PROSITE" id="PS50075"/>
    </source>
</evidence>
<dbReference type="Gene3D" id="3.30.300.30">
    <property type="match status" value="1"/>
</dbReference>
<dbReference type="GO" id="GO:0031177">
    <property type="term" value="F:phosphopantetheine binding"/>
    <property type="evidence" value="ECO:0007669"/>
    <property type="project" value="TreeGrafter"/>
</dbReference>
<dbReference type="GeneID" id="41978708"/>
<dbReference type="Gene3D" id="3.40.50.12780">
    <property type="entry name" value="N-terminal domain of ligase-like"/>
    <property type="match status" value="1"/>
</dbReference>
<dbReference type="InterPro" id="IPR006162">
    <property type="entry name" value="Ppantetheine_attach_site"/>
</dbReference>
<dbReference type="Pfam" id="PF00501">
    <property type="entry name" value="AMP-binding"/>
    <property type="match status" value="1"/>
</dbReference>
<dbReference type="InterPro" id="IPR045851">
    <property type="entry name" value="AMP-bd_C_sf"/>
</dbReference>
<proteinExistence type="inferred from homology"/>
<keyword evidence="1" id="KW-0596">Phosphopantetheine</keyword>
<sequence length="1590" mass="175274">MRPSTLADYVLDSQVLEEVTIALGRCVEEVNFDKSFVSNGGDSLRATILKSALASQGYHITRESILKCRCLGDLLNNLQFKSLVSSGVSPTTDRPSRGQRTDSPATSLTSMSSPQSETTFSDCPSGRSLPDALHLPVEKDLALSPLVQTCSIAQSEADVLTEMQLSLIHESLTHCGSNLITYTERHPSESIPVLLTAWRKAIELEDIFRGSWFSELVSMRTASSTVPAQWSGFSLDATVCESGSKDSSTSTITWVVHHAFIDAYSFNRLLSKVQALAVGQTPTPGPSFWDWARDLRRYQSINKATGDAFWRKSIAKHKEARSELLLPRPSRAVSAHETEDASVDTLHVKTEATLLEATALSANITPAALYYAAWVLLLAVFTDSDSICFGAVMSGRGIDVPGSLEAIGPLINVIPFYFTLRRTDNVRYLLEQVFHSLVELEAFSWTTTDNGFVRQYDSALSVQIQEPGEMSCHRFKPLETSIAQHSLIPISVTVNQQNVATIDFHSDRFSRRDSALIVECYEQALSSLTNLETTVGNIMQALLSCPSHSQLMRWGNCISGLTTRASVTQDLVTLFESTADAYPDATAVEQGDVSLSYEALYTMSGQVAQELLQITSPGDVVCVHADRSTKWIGAIFGVLRAGCTYCPLDPALPMKLRESMVSAVHAKVFIAGTNDQLQTDVPRTSKVAVSVETMSLVEIEPLERRASPRPWTAAYICFTSGSTGTPKPVVCSHAGLVAFQSDFEVRLNAKPGVRISQIMSVAFDGSMHEIFSAITHGATLVLAAGADSLEPLSKADSAILTPSLARALDPTEFPNLRWVYLVGEPVPQSVSDRWSVSTTLYNMYGPSESTCGATIKRLLPGHPVTIGKPNPTTRVYILNSRRQLAQPGMIGRIVLAGVQVSQGYFGMAKETAERFWDDSIAGNGEKMYDSGDLGYWNEDGEVVCIGRTDRQIKLRGYRLDLDDLEIRIARNIGEVRAVAVTLPRGTKDELVAVMQPATLDLVDLRERLQATLPPYAVPRHIVLVEHIPTTGAGKTDYNAIASIHTSKGILPTETLVTETEKTIAAAFLEVLGKPAASLSITRHTRFTEVGGHSIEQIKLARHLTRQFAIAVSLTMVISNPTIKDLAQKIDQNKFDSKIIQSVDVTPRHSKDVAPIEQDWLSKYRIGSGIACFNVSFLGRMRPDDVDTWRLEHAFNTVLGRHEILRSLYRHVGSPLASKYHRITTEYSPKVERLTKFDVWSELNRPFHLDREHPIRVLLTAGEILVVISHVAADYTTLSTILREASSVYHGLEAPPTITIYPDSSLWGSNLSEDHTGFWCQLVDLPPQLPRLLRNSPQRNNYQGRSMVFRFDTDSSRSILRCPSSANTSLQQLALASVALALHTSDSDTLETILDVVLGVPYMNRERTEHAEAVGLFLQPLPVRIKHNWPSKSVSDFLSTVQQATQSALSHGILWHQLLEVVSFTPEYPDHPIFDVMVAFHEPRLAQQLRIDIPSLEPCLVWSEGAKFKLMCEFTVAADRTVILRMEYDHTCLSHGDISNLLQRIVSCMATLVTEQTLQTSDITAFGTTTPSYGHVLDPDRVLGKPLVELA</sequence>
<keyword evidence="8" id="KW-1185">Reference proteome</keyword>
<dbReference type="SUPFAM" id="SSF56801">
    <property type="entry name" value="Acetyl-CoA synthetase-like"/>
    <property type="match status" value="1"/>
</dbReference>
<dbReference type="STRING" id="1093900.A0A507BGD0"/>
<comment type="similarity">
    <text evidence="4">Belongs to the NRP synthetase family.</text>
</comment>
<feature type="region of interest" description="Disordered" evidence="5">
    <location>
        <begin position="86"/>
        <end position="125"/>
    </location>
</feature>
<protein>
    <recommendedName>
        <fullName evidence="6">Carrier domain-containing protein</fullName>
    </recommendedName>
</protein>
<dbReference type="PANTHER" id="PTHR45527:SF11">
    <property type="entry name" value="NONRIBOSOMAL PEPTIDE SYNTHETASE 5"/>
    <property type="match status" value="1"/>
</dbReference>
<name>A0A507BGD0_9PEZI</name>
<dbReference type="InterPro" id="IPR009081">
    <property type="entry name" value="PP-bd_ACP"/>
</dbReference>
<dbReference type="Gene3D" id="1.10.1200.10">
    <property type="entry name" value="ACP-like"/>
    <property type="match status" value="1"/>
</dbReference>
<evidence type="ECO:0000313" key="8">
    <source>
        <dbReference type="Proteomes" id="UP000319257"/>
    </source>
</evidence>
<dbReference type="PROSITE" id="PS50075">
    <property type="entry name" value="CARRIER"/>
    <property type="match status" value="1"/>
</dbReference>
<evidence type="ECO:0000256" key="2">
    <source>
        <dbReference type="ARBA" id="ARBA00022553"/>
    </source>
</evidence>
<evidence type="ECO:0000256" key="3">
    <source>
        <dbReference type="ARBA" id="ARBA00022598"/>
    </source>
</evidence>
<gene>
    <name evidence="7" type="ORF">E0L32_011261</name>
</gene>
<organism evidence="7 8">
    <name type="scientific">Thyridium curvatum</name>
    <dbReference type="NCBI Taxonomy" id="1093900"/>
    <lineage>
        <taxon>Eukaryota</taxon>
        <taxon>Fungi</taxon>
        <taxon>Dikarya</taxon>
        <taxon>Ascomycota</taxon>
        <taxon>Pezizomycotina</taxon>
        <taxon>Sordariomycetes</taxon>
        <taxon>Sordariomycetidae</taxon>
        <taxon>Thyridiales</taxon>
        <taxon>Thyridiaceae</taxon>
        <taxon>Thyridium</taxon>
    </lineage>
</organism>
<dbReference type="EMBL" id="SKBQ01000102">
    <property type="protein sequence ID" value="TPX19017.1"/>
    <property type="molecule type" value="Genomic_DNA"/>
</dbReference>
<dbReference type="RefSeq" id="XP_031000728.1">
    <property type="nucleotide sequence ID" value="XM_031133970.1"/>
</dbReference>
<evidence type="ECO:0000256" key="5">
    <source>
        <dbReference type="SAM" id="MobiDB-lite"/>
    </source>
</evidence>
<keyword evidence="2" id="KW-0597">Phosphoprotein</keyword>
<dbReference type="Gene3D" id="3.30.559.30">
    <property type="entry name" value="Nonribosomal peptide synthetase, condensation domain"/>
    <property type="match status" value="2"/>
</dbReference>